<dbReference type="CDD" id="cd02440">
    <property type="entry name" value="AdoMet_MTases"/>
    <property type="match status" value="1"/>
</dbReference>
<reference evidence="2 3" key="1">
    <citation type="journal article" date="2014" name="World J. Microbiol. Biotechnol.">
        <title>Biodiversity and physiological characteristics of Antarctic and Arctic lichens-associated bacteria.</title>
        <authorList>
            <person name="Lee Y.M."/>
            <person name="Kim E.H."/>
            <person name="Lee H.K."/>
            <person name="Hong S.G."/>
        </authorList>
    </citation>
    <scope>NUCLEOTIDE SEQUENCE [LARGE SCALE GENOMIC DNA]</scope>
    <source>
        <strain evidence="2 3">PAMC 26569</strain>
    </source>
</reference>
<dbReference type="InterPro" id="IPR029063">
    <property type="entry name" value="SAM-dependent_MTases_sf"/>
</dbReference>
<dbReference type="GO" id="GO:0008757">
    <property type="term" value="F:S-adenosylmethionine-dependent methyltransferase activity"/>
    <property type="evidence" value="ECO:0007669"/>
    <property type="project" value="InterPro"/>
</dbReference>
<dbReference type="PANTHER" id="PTHR43591">
    <property type="entry name" value="METHYLTRANSFERASE"/>
    <property type="match status" value="1"/>
</dbReference>
<gene>
    <name evidence="2" type="ORF">HN018_13905</name>
</gene>
<keyword evidence="3" id="KW-1185">Reference proteome</keyword>
<evidence type="ECO:0000313" key="3">
    <source>
        <dbReference type="Proteomes" id="UP000500767"/>
    </source>
</evidence>
<dbReference type="RefSeq" id="WP_171836714.1">
    <property type="nucleotide sequence ID" value="NZ_CP053708.1"/>
</dbReference>
<dbReference type="EMBL" id="CP053708">
    <property type="protein sequence ID" value="QKE90993.1"/>
    <property type="molecule type" value="Genomic_DNA"/>
</dbReference>
<evidence type="ECO:0000313" key="2">
    <source>
        <dbReference type="EMBL" id="QKE90993.1"/>
    </source>
</evidence>
<dbReference type="PANTHER" id="PTHR43591:SF24">
    <property type="entry name" value="2-METHOXY-6-POLYPRENYL-1,4-BENZOQUINOL METHYLASE, MITOCHONDRIAL"/>
    <property type="match status" value="1"/>
</dbReference>
<evidence type="ECO:0000259" key="1">
    <source>
        <dbReference type="Pfam" id="PF08241"/>
    </source>
</evidence>
<dbReference type="Gene3D" id="3.40.50.150">
    <property type="entry name" value="Vaccinia Virus protein VP39"/>
    <property type="match status" value="1"/>
</dbReference>
<feature type="domain" description="Methyltransferase type 11" evidence="1">
    <location>
        <begin position="39"/>
        <end position="131"/>
    </location>
</feature>
<dbReference type="KEGG" id="lck:HN018_13905"/>
<keyword evidence="2" id="KW-0808">Transferase</keyword>
<dbReference type="SUPFAM" id="SSF53335">
    <property type="entry name" value="S-adenosyl-L-methionine-dependent methyltransferases"/>
    <property type="match status" value="1"/>
</dbReference>
<protein>
    <submittedName>
        <fullName evidence="2">Class I SAM-dependent methyltransferase</fullName>
    </submittedName>
</protein>
<organism evidence="2 3">
    <name type="scientific">Lichenicola cladoniae</name>
    <dbReference type="NCBI Taxonomy" id="1484109"/>
    <lineage>
        <taxon>Bacteria</taxon>
        <taxon>Pseudomonadati</taxon>
        <taxon>Pseudomonadota</taxon>
        <taxon>Alphaproteobacteria</taxon>
        <taxon>Acetobacterales</taxon>
        <taxon>Acetobacteraceae</taxon>
        <taxon>Lichenicola</taxon>
    </lineage>
</organism>
<proteinExistence type="predicted"/>
<dbReference type="Pfam" id="PF08241">
    <property type="entry name" value="Methyltransf_11"/>
    <property type="match status" value="1"/>
</dbReference>
<name>A0A6M8HR81_9PROT</name>
<sequence>MTIAFARAYEKTATRIMAPVSFAALQRMGPIGRGTRIIDIAAGTGALSIPAAHSGASVTAIDIAPGMVELLAERLRPFPTSVAHVMDGQTLDFPDESFDAAASIVGVSIFEDWKRGLAEQVRVLRRGGRAVVATWRTLPGGGPFVIMAQALRTIFPDRPPPTPPEGFLVLADPDRMADAMRDAGLADVKVEEIEAVWEGRAGPAYLAELRDLHPFMGPYAALDADMRARLDEAVLAVVDRMAVDDRIVLTTSVVLATGTRP</sequence>
<dbReference type="Proteomes" id="UP000500767">
    <property type="component" value="Chromosome"/>
</dbReference>
<dbReference type="AlphaFoldDB" id="A0A6M8HR81"/>
<accession>A0A6M8HR81</accession>
<dbReference type="InterPro" id="IPR013216">
    <property type="entry name" value="Methyltransf_11"/>
</dbReference>
<dbReference type="GO" id="GO:0032259">
    <property type="term" value="P:methylation"/>
    <property type="evidence" value="ECO:0007669"/>
    <property type="project" value="UniProtKB-KW"/>
</dbReference>
<keyword evidence="2" id="KW-0489">Methyltransferase</keyword>